<dbReference type="InterPro" id="IPR009057">
    <property type="entry name" value="Homeodomain-like_sf"/>
</dbReference>
<keyword evidence="4 12" id="KW-0597">Phosphoprotein</keyword>
<feature type="modified residue" description="4-aspartylphosphate" evidence="12">
    <location>
        <position position="54"/>
    </location>
</feature>
<keyword evidence="5" id="KW-0547">Nucleotide-binding</keyword>
<dbReference type="SMART" id="SM00382">
    <property type="entry name" value="AAA"/>
    <property type="match status" value="1"/>
</dbReference>
<evidence type="ECO:0000256" key="2">
    <source>
        <dbReference type="ARBA" id="ARBA00011135"/>
    </source>
</evidence>
<evidence type="ECO:0000256" key="12">
    <source>
        <dbReference type="PROSITE-ProRule" id="PRU00169"/>
    </source>
</evidence>
<comment type="function">
    <text evidence="1">Required for activation of most nif operons, which are directly involved in nitrogen fixation.</text>
</comment>
<evidence type="ECO:0000256" key="10">
    <source>
        <dbReference type="ARBA" id="ARBA00023159"/>
    </source>
</evidence>
<dbReference type="InterPro" id="IPR025943">
    <property type="entry name" value="Sigma_54_int_dom_ATP-bd_2"/>
</dbReference>
<evidence type="ECO:0000256" key="6">
    <source>
        <dbReference type="ARBA" id="ARBA00022840"/>
    </source>
</evidence>
<dbReference type="Pfam" id="PF00158">
    <property type="entry name" value="Sigma54_activat"/>
    <property type="match status" value="1"/>
</dbReference>
<dbReference type="Pfam" id="PF02954">
    <property type="entry name" value="HTH_8"/>
    <property type="match status" value="1"/>
</dbReference>
<feature type="domain" description="Response regulatory" evidence="14">
    <location>
        <begin position="5"/>
        <end position="119"/>
    </location>
</feature>
<evidence type="ECO:0000256" key="11">
    <source>
        <dbReference type="ARBA" id="ARBA00023163"/>
    </source>
</evidence>
<gene>
    <name evidence="15" type="ORF">DI396_15070</name>
</gene>
<dbReference type="InterPro" id="IPR011006">
    <property type="entry name" value="CheY-like_superfamily"/>
</dbReference>
<comment type="subunit">
    <text evidence="2">Interacts with sigma-54.</text>
</comment>
<dbReference type="InterPro" id="IPR025944">
    <property type="entry name" value="Sigma_54_int_dom_CS"/>
</dbReference>
<dbReference type="Gene3D" id="1.10.10.60">
    <property type="entry name" value="Homeodomain-like"/>
    <property type="match status" value="1"/>
</dbReference>
<dbReference type="Gene3D" id="3.40.50.2300">
    <property type="match status" value="1"/>
</dbReference>
<evidence type="ECO:0000256" key="1">
    <source>
        <dbReference type="ARBA" id="ARBA00002167"/>
    </source>
</evidence>
<evidence type="ECO:0000256" key="8">
    <source>
        <dbReference type="ARBA" id="ARBA00023015"/>
    </source>
</evidence>
<dbReference type="InterPro" id="IPR002197">
    <property type="entry name" value="HTH_Fis"/>
</dbReference>
<keyword evidence="7" id="KW-0902">Two-component regulatory system</keyword>
<keyword evidence="8" id="KW-0805">Transcription regulation</keyword>
<evidence type="ECO:0000259" key="13">
    <source>
        <dbReference type="PROSITE" id="PS50045"/>
    </source>
</evidence>
<dbReference type="InterPro" id="IPR058031">
    <property type="entry name" value="AAA_lid_NorR"/>
</dbReference>
<dbReference type="AlphaFoldDB" id="A0A2V4MVK3"/>
<dbReference type="GO" id="GO:0006355">
    <property type="term" value="P:regulation of DNA-templated transcription"/>
    <property type="evidence" value="ECO:0007669"/>
    <property type="project" value="InterPro"/>
</dbReference>
<evidence type="ECO:0000256" key="9">
    <source>
        <dbReference type="ARBA" id="ARBA00023125"/>
    </source>
</evidence>
<dbReference type="Proteomes" id="UP000248012">
    <property type="component" value="Unassembled WGS sequence"/>
</dbReference>
<dbReference type="Gene3D" id="3.40.50.300">
    <property type="entry name" value="P-loop containing nucleotide triphosphate hydrolases"/>
    <property type="match status" value="1"/>
</dbReference>
<organism evidence="15 16">
    <name type="scientific">Litorivita pollutaquae</name>
    <dbReference type="NCBI Taxonomy" id="2200892"/>
    <lineage>
        <taxon>Bacteria</taxon>
        <taxon>Pseudomonadati</taxon>
        <taxon>Pseudomonadota</taxon>
        <taxon>Alphaproteobacteria</taxon>
        <taxon>Rhodobacterales</taxon>
        <taxon>Paracoccaceae</taxon>
        <taxon>Litorivita</taxon>
    </lineage>
</organism>
<accession>A0A2V4MVK3</accession>
<feature type="domain" description="Sigma-54 factor interaction" evidence="13">
    <location>
        <begin position="141"/>
        <end position="371"/>
    </location>
</feature>
<sequence length="445" mass="49224">MSKTTVLIIDDEIKLTQSLAFTLRQAGMICLEAHNGHTGCNLLESQSPDVVLLDIRMPGQSGIEVLEWMTAEAPDIPVIMMSAFDDTKDAVTSIKMGAVDYISKPFDIDELIHLIEGTSRRKRLESEVKYLRQRYTNDPEFIGNSHLIRTLRQQVERVTESNVNTLLLSGETGAGKAVIAKQLHLKGSPADSPFVEINCATLPEGQIEAELFGADKGAVPGNVSRSRGLVEIADGGTLFLDEVSEMPLSVQAKLLTFIETRNYRPVGITREHYADVRVIAATNKSLEEAVADGSFRHDLFFRLNVMPIEIPPLRDRGQDIELLANYFAQRFAQETANKPIGFGKSTIAFFNSYPWPGNVRELRNLVERLTILHAGQVISADHLPSEFKSVDPVGPMSIEESIDGVERNMIQDALLKSGGKKGVAAERLGISRHALKRKMHRLGLQ</sequence>
<keyword evidence="6" id="KW-0067">ATP-binding</keyword>
<dbReference type="PROSITE" id="PS50045">
    <property type="entry name" value="SIGMA54_INTERACT_4"/>
    <property type="match status" value="1"/>
</dbReference>
<dbReference type="PROSITE" id="PS00688">
    <property type="entry name" value="SIGMA54_INTERACT_3"/>
    <property type="match status" value="1"/>
</dbReference>
<keyword evidence="10" id="KW-0010">Activator</keyword>
<dbReference type="InterPro" id="IPR001789">
    <property type="entry name" value="Sig_transdc_resp-reg_receiver"/>
</dbReference>
<dbReference type="FunFam" id="3.40.50.2300:FF:000018">
    <property type="entry name" value="DNA-binding transcriptional regulator NtrC"/>
    <property type="match status" value="1"/>
</dbReference>
<dbReference type="InterPro" id="IPR025662">
    <property type="entry name" value="Sigma_54_int_dom_ATP-bd_1"/>
</dbReference>
<dbReference type="GO" id="GO:0005524">
    <property type="term" value="F:ATP binding"/>
    <property type="evidence" value="ECO:0007669"/>
    <property type="project" value="UniProtKB-KW"/>
</dbReference>
<evidence type="ECO:0000256" key="5">
    <source>
        <dbReference type="ARBA" id="ARBA00022741"/>
    </source>
</evidence>
<reference evidence="15 16" key="1">
    <citation type="submission" date="2018-05" db="EMBL/GenBank/DDBJ databases">
        <title>Oceanovita maritima gen. nov., sp. nov., a marine bacterium in the family Rhodobacteraceae isolated from surface seawater of Lundu port Xiamen, China.</title>
        <authorList>
            <person name="Hetharua B.H."/>
            <person name="Min D."/>
            <person name="Liao H."/>
            <person name="Tian Y."/>
        </authorList>
    </citation>
    <scope>NUCLEOTIDE SEQUENCE [LARGE SCALE GENOMIC DNA]</scope>
    <source>
        <strain evidence="15 16">FSX-11</strain>
    </source>
</reference>
<dbReference type="EMBL" id="QFVT01000013">
    <property type="protein sequence ID" value="PYC46454.1"/>
    <property type="molecule type" value="Genomic_DNA"/>
</dbReference>
<dbReference type="SUPFAM" id="SSF52172">
    <property type="entry name" value="CheY-like"/>
    <property type="match status" value="1"/>
</dbReference>
<dbReference type="SUPFAM" id="SSF46689">
    <property type="entry name" value="Homeodomain-like"/>
    <property type="match status" value="1"/>
</dbReference>
<name>A0A2V4MVK3_9RHOB</name>
<dbReference type="PANTHER" id="PTHR32071">
    <property type="entry name" value="TRANSCRIPTIONAL REGULATORY PROTEIN"/>
    <property type="match status" value="1"/>
</dbReference>
<evidence type="ECO:0000256" key="7">
    <source>
        <dbReference type="ARBA" id="ARBA00023012"/>
    </source>
</evidence>
<evidence type="ECO:0000313" key="15">
    <source>
        <dbReference type="EMBL" id="PYC46454.1"/>
    </source>
</evidence>
<evidence type="ECO:0000256" key="4">
    <source>
        <dbReference type="ARBA" id="ARBA00022553"/>
    </source>
</evidence>
<keyword evidence="11" id="KW-0804">Transcription</keyword>
<dbReference type="InterPro" id="IPR003593">
    <property type="entry name" value="AAA+_ATPase"/>
</dbReference>
<proteinExistence type="predicted"/>
<dbReference type="GO" id="GO:0000160">
    <property type="term" value="P:phosphorelay signal transduction system"/>
    <property type="evidence" value="ECO:0007669"/>
    <property type="project" value="UniProtKB-KW"/>
</dbReference>
<dbReference type="SUPFAM" id="SSF52540">
    <property type="entry name" value="P-loop containing nucleoside triphosphate hydrolases"/>
    <property type="match status" value="1"/>
</dbReference>
<dbReference type="CDD" id="cd00009">
    <property type="entry name" value="AAA"/>
    <property type="match status" value="1"/>
</dbReference>
<comment type="caution">
    <text evidence="15">The sequence shown here is derived from an EMBL/GenBank/DDBJ whole genome shotgun (WGS) entry which is preliminary data.</text>
</comment>
<keyword evidence="9" id="KW-0238">DNA-binding</keyword>
<dbReference type="Pfam" id="PF25601">
    <property type="entry name" value="AAA_lid_14"/>
    <property type="match status" value="1"/>
</dbReference>
<dbReference type="OrthoDB" id="9805953at2"/>
<dbReference type="GO" id="GO:0043565">
    <property type="term" value="F:sequence-specific DNA binding"/>
    <property type="evidence" value="ECO:0007669"/>
    <property type="project" value="InterPro"/>
</dbReference>
<evidence type="ECO:0000259" key="14">
    <source>
        <dbReference type="PROSITE" id="PS50110"/>
    </source>
</evidence>
<dbReference type="PROSITE" id="PS00676">
    <property type="entry name" value="SIGMA54_INTERACT_2"/>
    <property type="match status" value="1"/>
</dbReference>
<dbReference type="InterPro" id="IPR002078">
    <property type="entry name" value="Sigma_54_int"/>
</dbReference>
<evidence type="ECO:0000313" key="16">
    <source>
        <dbReference type="Proteomes" id="UP000248012"/>
    </source>
</evidence>
<dbReference type="RefSeq" id="WP_110797105.1">
    <property type="nucleotide sequence ID" value="NZ_KZ826492.1"/>
</dbReference>
<evidence type="ECO:0000256" key="3">
    <source>
        <dbReference type="ARBA" id="ARBA00015308"/>
    </source>
</evidence>
<dbReference type="SMART" id="SM00448">
    <property type="entry name" value="REC"/>
    <property type="match status" value="1"/>
</dbReference>
<dbReference type="PROSITE" id="PS00675">
    <property type="entry name" value="SIGMA54_INTERACT_1"/>
    <property type="match status" value="1"/>
</dbReference>
<dbReference type="PRINTS" id="PR01590">
    <property type="entry name" value="HTHFIS"/>
</dbReference>
<keyword evidence="16" id="KW-1185">Reference proteome</keyword>
<dbReference type="Gene3D" id="1.10.8.60">
    <property type="match status" value="1"/>
</dbReference>
<dbReference type="PROSITE" id="PS50110">
    <property type="entry name" value="RESPONSE_REGULATORY"/>
    <property type="match status" value="1"/>
</dbReference>
<dbReference type="InterPro" id="IPR027417">
    <property type="entry name" value="P-loop_NTPase"/>
</dbReference>
<dbReference type="FunFam" id="3.40.50.300:FF:000006">
    <property type="entry name" value="DNA-binding transcriptional regulator NtrC"/>
    <property type="match status" value="1"/>
</dbReference>
<dbReference type="Pfam" id="PF00072">
    <property type="entry name" value="Response_reg"/>
    <property type="match status" value="1"/>
</dbReference>
<protein>
    <recommendedName>
        <fullName evidence="3">Nif-specific regulatory protein</fullName>
    </recommendedName>
</protein>